<sequence length="141" mass="16605">MGISRVILTWRITFPTSLQASGLLGKSFLETSATSTLDRSSERCSKPKKLKKDKKSKKNKKLKNAFSEYLKEEHHRKFNNVEKQCSEVLEAEESKLFCYRDSEHGDDKPNKHHWEKQSIPKYLDTSFRYLERVGKHSQWIK</sequence>
<dbReference type="EMBL" id="CAMPGE010024961">
    <property type="protein sequence ID" value="CAI2382766.1"/>
    <property type="molecule type" value="Genomic_DNA"/>
</dbReference>
<proteinExistence type="predicted"/>
<protein>
    <submittedName>
        <fullName evidence="2">Uncharacterized protein</fullName>
    </submittedName>
</protein>
<gene>
    <name evidence="2" type="ORF">ECRASSUSDP1_LOCUS24252</name>
</gene>
<comment type="caution">
    <text evidence="2">The sequence shown here is derived from an EMBL/GenBank/DDBJ whole genome shotgun (WGS) entry which is preliminary data.</text>
</comment>
<reference evidence="2" key="1">
    <citation type="submission" date="2023-07" db="EMBL/GenBank/DDBJ databases">
        <authorList>
            <consortium name="AG Swart"/>
            <person name="Singh M."/>
            <person name="Singh A."/>
            <person name="Seah K."/>
            <person name="Emmerich C."/>
        </authorList>
    </citation>
    <scope>NUCLEOTIDE SEQUENCE</scope>
    <source>
        <strain evidence="2">DP1</strain>
    </source>
</reference>
<dbReference type="AlphaFoldDB" id="A0AAD1Y0C9"/>
<keyword evidence="3" id="KW-1185">Reference proteome</keyword>
<organism evidence="2 3">
    <name type="scientific">Euplotes crassus</name>
    <dbReference type="NCBI Taxonomy" id="5936"/>
    <lineage>
        <taxon>Eukaryota</taxon>
        <taxon>Sar</taxon>
        <taxon>Alveolata</taxon>
        <taxon>Ciliophora</taxon>
        <taxon>Intramacronucleata</taxon>
        <taxon>Spirotrichea</taxon>
        <taxon>Hypotrichia</taxon>
        <taxon>Euplotida</taxon>
        <taxon>Euplotidae</taxon>
        <taxon>Moneuplotes</taxon>
    </lineage>
</organism>
<evidence type="ECO:0000256" key="1">
    <source>
        <dbReference type="SAM" id="MobiDB-lite"/>
    </source>
</evidence>
<evidence type="ECO:0000313" key="3">
    <source>
        <dbReference type="Proteomes" id="UP001295684"/>
    </source>
</evidence>
<accession>A0AAD1Y0C9</accession>
<evidence type="ECO:0000313" key="2">
    <source>
        <dbReference type="EMBL" id="CAI2382766.1"/>
    </source>
</evidence>
<feature type="compositionally biased region" description="Basic residues" evidence="1">
    <location>
        <begin position="46"/>
        <end position="61"/>
    </location>
</feature>
<dbReference type="Proteomes" id="UP001295684">
    <property type="component" value="Unassembled WGS sequence"/>
</dbReference>
<feature type="region of interest" description="Disordered" evidence="1">
    <location>
        <begin position="39"/>
        <end position="61"/>
    </location>
</feature>
<name>A0AAD1Y0C9_EUPCR</name>